<dbReference type="EMBL" id="BDIP01009678">
    <property type="protein sequence ID" value="GIQ92426.1"/>
    <property type="molecule type" value="Genomic_DNA"/>
</dbReference>
<dbReference type="Proteomes" id="UP000265618">
    <property type="component" value="Unassembled WGS sequence"/>
</dbReference>
<evidence type="ECO:0000256" key="1">
    <source>
        <dbReference type="SAM" id="MobiDB-lite"/>
    </source>
</evidence>
<name>A0A9K3GS71_9EUKA</name>
<comment type="caution">
    <text evidence="2">The sequence shown here is derived from an EMBL/GenBank/DDBJ whole genome shotgun (WGS) entry which is preliminary data.</text>
</comment>
<proteinExistence type="predicted"/>
<dbReference type="AlphaFoldDB" id="A0A9K3GS71"/>
<accession>A0A9K3GS71</accession>
<evidence type="ECO:0000313" key="2">
    <source>
        <dbReference type="EMBL" id="GIQ92426.1"/>
    </source>
</evidence>
<reference evidence="2 3" key="1">
    <citation type="journal article" date="2018" name="PLoS ONE">
        <title>The draft genome of Kipferlia bialata reveals reductive genome evolution in fornicate parasites.</title>
        <authorList>
            <person name="Tanifuji G."/>
            <person name="Takabayashi S."/>
            <person name="Kume K."/>
            <person name="Takagi M."/>
            <person name="Nakayama T."/>
            <person name="Kamikawa R."/>
            <person name="Inagaki Y."/>
            <person name="Hashimoto T."/>
        </authorList>
    </citation>
    <scope>NUCLEOTIDE SEQUENCE [LARGE SCALE GENOMIC DNA]</scope>
    <source>
        <strain evidence="2">NY0173</strain>
    </source>
</reference>
<keyword evidence="3" id="KW-1185">Reference proteome</keyword>
<protein>
    <submittedName>
        <fullName evidence="2">Uncharacterized protein</fullName>
    </submittedName>
</protein>
<feature type="non-terminal residue" evidence="2">
    <location>
        <position position="1"/>
    </location>
</feature>
<sequence>TRGPVQSMTKAKAPKIKGQVQSDQDIRWAKDHPHICQS</sequence>
<feature type="region of interest" description="Disordered" evidence="1">
    <location>
        <begin position="1"/>
        <end position="25"/>
    </location>
</feature>
<gene>
    <name evidence="2" type="ORF">KIPB_016191</name>
</gene>
<organism evidence="2 3">
    <name type="scientific">Kipferlia bialata</name>
    <dbReference type="NCBI Taxonomy" id="797122"/>
    <lineage>
        <taxon>Eukaryota</taxon>
        <taxon>Metamonada</taxon>
        <taxon>Carpediemonas-like organisms</taxon>
        <taxon>Kipferlia</taxon>
    </lineage>
</organism>
<evidence type="ECO:0000313" key="3">
    <source>
        <dbReference type="Proteomes" id="UP000265618"/>
    </source>
</evidence>